<geneLocation type="plasmid" evidence="1 3">
    <name>pREB2</name>
</geneLocation>
<dbReference type="Proteomes" id="UP000000268">
    <property type="component" value="Plasmid pREB6"/>
</dbReference>
<protein>
    <submittedName>
        <fullName evidence="1">Uncharacterized protein</fullName>
    </submittedName>
</protein>
<proteinExistence type="predicted"/>
<keyword evidence="3" id="KW-1185">Reference proteome</keyword>
<dbReference type="KEGG" id="amr:AM1_F0056"/>
<organism evidence="1 3">
    <name type="scientific">Acaryochloris marina (strain MBIC 11017)</name>
    <dbReference type="NCBI Taxonomy" id="329726"/>
    <lineage>
        <taxon>Bacteria</taxon>
        <taxon>Bacillati</taxon>
        <taxon>Cyanobacteriota</taxon>
        <taxon>Cyanophyceae</taxon>
        <taxon>Acaryochloridales</taxon>
        <taxon>Acaryochloridaceae</taxon>
        <taxon>Acaryochloris</taxon>
    </lineage>
</organism>
<name>A8ZL50_ACAM1</name>
<evidence type="ECO:0000313" key="1">
    <source>
        <dbReference type="EMBL" id="ABW31877.1"/>
    </source>
</evidence>
<dbReference type="KEGG" id="amr:AM1_B0154"/>
<evidence type="ECO:0000313" key="2">
    <source>
        <dbReference type="EMBL" id="ABW33126.1"/>
    </source>
</evidence>
<dbReference type="EMBL" id="CP000839">
    <property type="protein sequence ID" value="ABW31877.1"/>
    <property type="molecule type" value="Genomic_DNA"/>
</dbReference>
<dbReference type="HOGENOM" id="CLU_3338787_0_0_3"/>
<keyword evidence="1" id="KW-0614">Plasmid</keyword>
<reference evidence="1" key="1">
    <citation type="submission" date="2007-09" db="EMBL/GenBank/DDBJ databases">
        <authorList>
            <person name="Touchman J."/>
        </authorList>
    </citation>
    <scope>NUCLEOTIDE SEQUENCE</scope>
    <source>
        <strain evidence="1">MBIC11017</strain>
        <plasmid evidence="1">pREB2</plasmid>
        <plasmid evidence="2">pREB6</plasmid>
    </source>
</reference>
<evidence type="ECO:0000313" key="3">
    <source>
        <dbReference type="Proteomes" id="UP000000268"/>
    </source>
</evidence>
<dbReference type="Proteomes" id="UP000000268">
    <property type="component" value="Plasmid pREB2"/>
</dbReference>
<geneLocation type="plasmid" evidence="2 3">
    <name>pREB6</name>
</geneLocation>
<dbReference type="EMBL" id="CP000843">
    <property type="protein sequence ID" value="ABW33126.1"/>
    <property type="molecule type" value="Genomic_DNA"/>
</dbReference>
<gene>
    <name evidence="1" type="ordered locus">AM1_B0154</name>
    <name evidence="2" type="ordered locus">AM1_F0056</name>
</gene>
<sequence>MRFKKAVSIFVAKPVQMDIPQARVVDIRVVDAVHNLN</sequence>
<dbReference type="AlphaFoldDB" id="A8ZL50"/>
<accession>A8ZL50</accession>
<reference evidence="1 3" key="2">
    <citation type="journal article" date="2008" name="Proc. Natl. Acad. Sci. U.S.A.">
        <title>Niche adaptation and genome expansion in the chlorophyll d-producing cyanobacterium Acaryochloris marina.</title>
        <authorList>
            <person name="Swingley W.D."/>
            <person name="Chen M."/>
            <person name="Cheung P.C."/>
            <person name="Conrad A.L."/>
            <person name="Dejesa L.C."/>
            <person name="Hao J."/>
            <person name="Honchak B.M."/>
            <person name="Karbach L.E."/>
            <person name="Kurdoglu A."/>
            <person name="Lahiri S."/>
            <person name="Mastrian S.D."/>
            <person name="Miyashita H."/>
            <person name="Page L."/>
            <person name="Ramakrishna P."/>
            <person name="Satoh S."/>
            <person name="Sattley W.M."/>
            <person name="Shimada Y."/>
            <person name="Taylor H.L."/>
            <person name="Tomo T."/>
            <person name="Tsuchiya T."/>
            <person name="Wang Z.T."/>
            <person name="Raymond J."/>
            <person name="Mimuro M."/>
            <person name="Blankenship R.E."/>
            <person name="Touchman J.W."/>
        </authorList>
    </citation>
    <scope>NUCLEOTIDE SEQUENCE [LARGE SCALE GENOMIC DNA]</scope>
    <source>
        <strain evidence="3">MBIC 11017</strain>
        <strain evidence="1">MBIC11017</strain>
        <strain evidence="1">pREB2</strain>
        <strain evidence="2">pREB6</strain>
        <plasmid>MBIC 11017</plasmid>
        <plasmid evidence="3">Plasmid pREB2</plasmid>
        <plasmid evidence="3">Plasmid pREB6</plasmid>
        <plasmid evidence="1">pREB2</plasmid>
        <plasmid evidence="2">pREB6</plasmid>
    </source>
</reference>